<dbReference type="PANTHER" id="PTHR43395">
    <property type="entry name" value="SENSOR HISTIDINE KINASE CHEA"/>
    <property type="match status" value="1"/>
</dbReference>
<feature type="domain" description="CheW-like" evidence="14">
    <location>
        <begin position="549"/>
        <end position="677"/>
    </location>
</feature>
<dbReference type="InterPro" id="IPR005467">
    <property type="entry name" value="His_kinase_dom"/>
</dbReference>
<protein>
    <recommendedName>
        <fullName evidence="3">Chemotaxis protein CheA</fullName>
        <ecNumber evidence="2">2.7.13.3</ecNumber>
    </recommendedName>
</protein>
<dbReference type="InterPro" id="IPR035891">
    <property type="entry name" value="CheY-binding_CheA"/>
</dbReference>
<dbReference type="Pfam" id="PF02895">
    <property type="entry name" value="H-kinase_dim"/>
    <property type="match status" value="1"/>
</dbReference>
<name>F2JGP9_CELLD</name>
<evidence type="ECO:0000259" key="14">
    <source>
        <dbReference type="PROSITE" id="PS50851"/>
    </source>
</evidence>
<dbReference type="GO" id="GO:0006935">
    <property type="term" value="P:chemotaxis"/>
    <property type="evidence" value="ECO:0007669"/>
    <property type="project" value="UniProtKB-KW"/>
</dbReference>
<dbReference type="Gene3D" id="1.20.120.160">
    <property type="entry name" value="HPT domain"/>
    <property type="match status" value="1"/>
</dbReference>
<reference evidence="16 17" key="1">
    <citation type="journal article" date="2011" name="J. Bacteriol.">
        <title>Complete genome sequence of the cellulose-degrading bacterium Cellulosilyticum lentocellum.</title>
        <authorList>
            <consortium name="US DOE Joint Genome Institute"/>
            <person name="Miller D.A."/>
            <person name="Suen G."/>
            <person name="Bruce D."/>
            <person name="Copeland A."/>
            <person name="Cheng J.F."/>
            <person name="Detter C."/>
            <person name="Goodwin L.A."/>
            <person name="Han C.S."/>
            <person name="Hauser L.J."/>
            <person name="Land M.L."/>
            <person name="Lapidus A."/>
            <person name="Lucas S."/>
            <person name="Meincke L."/>
            <person name="Pitluck S."/>
            <person name="Tapia R."/>
            <person name="Teshima H."/>
            <person name="Woyke T."/>
            <person name="Fox B.G."/>
            <person name="Angert E.R."/>
            <person name="Currie C.R."/>
        </authorList>
    </citation>
    <scope>NUCLEOTIDE SEQUENCE [LARGE SCALE GENOMIC DNA]</scope>
    <source>
        <strain evidence="17">ATCC 49066 / DSM 5427 / NCIMB 11756 / RHM5</strain>
    </source>
</reference>
<evidence type="ECO:0000256" key="10">
    <source>
        <dbReference type="ARBA" id="ARBA00023012"/>
    </source>
</evidence>
<proteinExistence type="predicted"/>
<dbReference type="FunFam" id="3.30.565.10:FF:000016">
    <property type="entry name" value="Chemotaxis protein CheA, putative"/>
    <property type="match status" value="1"/>
</dbReference>
<evidence type="ECO:0000259" key="13">
    <source>
        <dbReference type="PROSITE" id="PS50109"/>
    </source>
</evidence>
<dbReference type="SMART" id="SM00260">
    <property type="entry name" value="CheW"/>
    <property type="match status" value="1"/>
</dbReference>
<gene>
    <name evidence="16" type="ordered locus">Clole_2435</name>
</gene>
<feature type="region of interest" description="Disordered" evidence="12">
    <location>
        <begin position="129"/>
        <end position="151"/>
    </location>
</feature>
<keyword evidence="4" id="KW-0145">Chemotaxis</keyword>
<evidence type="ECO:0000313" key="16">
    <source>
        <dbReference type="EMBL" id="ADZ84141.1"/>
    </source>
</evidence>
<dbReference type="SMART" id="SM01231">
    <property type="entry name" value="H-kinase_dim"/>
    <property type="match status" value="1"/>
</dbReference>
<evidence type="ECO:0000259" key="15">
    <source>
        <dbReference type="PROSITE" id="PS50894"/>
    </source>
</evidence>
<evidence type="ECO:0000256" key="12">
    <source>
        <dbReference type="SAM" id="MobiDB-lite"/>
    </source>
</evidence>
<dbReference type="Pfam" id="PF02518">
    <property type="entry name" value="HATPase_c"/>
    <property type="match status" value="1"/>
</dbReference>
<accession>F2JGP9</accession>
<dbReference type="InterPro" id="IPR003594">
    <property type="entry name" value="HATPase_dom"/>
</dbReference>
<dbReference type="KEGG" id="cle:Clole_2435"/>
<dbReference type="GO" id="GO:0000155">
    <property type="term" value="F:phosphorelay sensor kinase activity"/>
    <property type="evidence" value="ECO:0007669"/>
    <property type="project" value="InterPro"/>
</dbReference>
<dbReference type="EC" id="2.7.13.3" evidence="2"/>
<keyword evidence="6" id="KW-0808">Transferase</keyword>
<evidence type="ECO:0000313" key="17">
    <source>
        <dbReference type="Proteomes" id="UP000008467"/>
    </source>
</evidence>
<dbReference type="PRINTS" id="PR00344">
    <property type="entry name" value="BCTRLSENSOR"/>
</dbReference>
<dbReference type="Gene3D" id="2.30.30.40">
    <property type="entry name" value="SH3 Domains"/>
    <property type="match status" value="1"/>
</dbReference>
<evidence type="ECO:0000256" key="8">
    <source>
        <dbReference type="ARBA" id="ARBA00022777"/>
    </source>
</evidence>
<sequence>MDVSQYLQIFIEESKDNLQTLNENLLNLENNPDDIETLNAIFRVAHTLKGMAGTMGFVKMQKLTHTVENVLSEIRAGKLAVNSSIVDTLFQSLDALENYVEEITNTSNEGNEDYAELVKALGRIIENEDKSPTATVHTQASEEVKEKAENPSDQTLMDLPESQQLVKNNALSMGMNVFQVEIELSANCVLKSARAFVIFTDLERLGEIIHCVPSTQDIEDEKFESQFSVVFVTKETKQKIEETILGVSEVEKVVVNAFAPEENFQSNVQQEQSEEHTSTSQTQENNSAQNAKQQVSSKTVRVNIDRLDTLMNLVSELIIVKTQLEGLNVKENETGNNYNDSVEYLERITTSLHDAVMKVRMVPVETVFNRFPRMIRDVSRKLGKEIELVMSGEETELDRTVIDEIGDPLIHLLRNAADHGLETTEERMSIGKPRKGTIKLQAYQDGNSVVIEVEDDGKGININKIKNKAIEKGSVTKEEAATMTEHEAIELLFRPSFSMAEKISDLSGRGVGLDVVKSKITSLGGHVEVQTELGKGSKFIVRLPLTLAIIQALMISIGDEKYAIPLSNIQNIEDVRKEDIKLVQKQEVIVVRDEIIPIIRLRSVLGLPEEVDKDLMMGVIVKKGEKQVGFIIDSLIGQQEIVIKSLGKYLSGIDIIAGATILGNGEVALILDVNSLI</sequence>
<evidence type="ECO:0000256" key="1">
    <source>
        <dbReference type="ARBA" id="ARBA00000085"/>
    </source>
</evidence>
<keyword evidence="10" id="KW-0902">Two-component regulatory system</keyword>
<dbReference type="CDD" id="cd00731">
    <property type="entry name" value="CheA_reg"/>
    <property type="match status" value="1"/>
</dbReference>
<dbReference type="Pfam" id="PF01627">
    <property type="entry name" value="Hpt"/>
    <property type="match status" value="1"/>
</dbReference>
<feature type="domain" description="HPt" evidence="15">
    <location>
        <begin position="1"/>
        <end position="103"/>
    </location>
</feature>
<feature type="region of interest" description="Disordered" evidence="12">
    <location>
        <begin position="265"/>
        <end position="295"/>
    </location>
</feature>
<dbReference type="InterPro" id="IPR036890">
    <property type="entry name" value="HATPase_C_sf"/>
</dbReference>
<dbReference type="InterPro" id="IPR004358">
    <property type="entry name" value="Sig_transdc_His_kin-like_C"/>
</dbReference>
<dbReference type="SUPFAM" id="SSF47226">
    <property type="entry name" value="Histidine-containing phosphotransfer domain, HPT domain"/>
    <property type="match status" value="1"/>
</dbReference>
<dbReference type="Proteomes" id="UP000008467">
    <property type="component" value="Chromosome"/>
</dbReference>
<dbReference type="SUPFAM" id="SSF47384">
    <property type="entry name" value="Homodimeric domain of signal transducing histidine kinase"/>
    <property type="match status" value="1"/>
</dbReference>
<dbReference type="EMBL" id="CP002582">
    <property type="protein sequence ID" value="ADZ84141.1"/>
    <property type="molecule type" value="Genomic_DNA"/>
</dbReference>
<dbReference type="InterPro" id="IPR036097">
    <property type="entry name" value="HisK_dim/P_sf"/>
</dbReference>
<feature type="compositionally biased region" description="Basic and acidic residues" evidence="12">
    <location>
        <begin position="140"/>
        <end position="150"/>
    </location>
</feature>
<dbReference type="SUPFAM" id="SSF55874">
    <property type="entry name" value="ATPase domain of HSP90 chaperone/DNA topoisomerase II/histidine kinase"/>
    <property type="match status" value="1"/>
</dbReference>
<dbReference type="PROSITE" id="PS50894">
    <property type="entry name" value="HPT"/>
    <property type="match status" value="1"/>
</dbReference>
<dbReference type="InterPro" id="IPR008207">
    <property type="entry name" value="Sig_transdc_His_kin_Hpt_dom"/>
</dbReference>
<comment type="catalytic activity">
    <reaction evidence="1">
        <text>ATP + protein L-histidine = ADP + protein N-phospho-L-histidine.</text>
        <dbReference type="EC" id="2.7.13.3"/>
    </reaction>
</comment>
<evidence type="ECO:0000256" key="6">
    <source>
        <dbReference type="ARBA" id="ARBA00022679"/>
    </source>
</evidence>
<dbReference type="STRING" id="642492.Clole_2435"/>
<dbReference type="SUPFAM" id="SSF50341">
    <property type="entry name" value="CheW-like"/>
    <property type="match status" value="1"/>
</dbReference>
<dbReference type="InterPro" id="IPR037006">
    <property type="entry name" value="CheA-like_homodim_sf"/>
</dbReference>
<dbReference type="RefSeq" id="WP_013657434.1">
    <property type="nucleotide sequence ID" value="NC_015275.1"/>
</dbReference>
<dbReference type="InterPro" id="IPR002545">
    <property type="entry name" value="CheW-lke_dom"/>
</dbReference>
<keyword evidence="17" id="KW-1185">Reference proteome</keyword>
<evidence type="ECO:0000256" key="2">
    <source>
        <dbReference type="ARBA" id="ARBA00012438"/>
    </source>
</evidence>
<dbReference type="InterPro" id="IPR004105">
    <property type="entry name" value="CheA-like_dim"/>
</dbReference>
<dbReference type="CDD" id="cd00088">
    <property type="entry name" value="HPT"/>
    <property type="match status" value="1"/>
</dbReference>
<dbReference type="Gene3D" id="3.30.70.1110">
    <property type="entry name" value="Histidine kinase CheA-like, P2 response regulator-binding domain"/>
    <property type="match status" value="1"/>
</dbReference>
<feature type="compositionally biased region" description="Polar residues" evidence="12">
    <location>
        <begin position="278"/>
        <end position="295"/>
    </location>
</feature>
<dbReference type="InterPro" id="IPR036061">
    <property type="entry name" value="CheW-like_dom_sf"/>
</dbReference>
<dbReference type="InterPro" id="IPR051315">
    <property type="entry name" value="Bact_Chemotaxis_CheA"/>
</dbReference>
<dbReference type="GO" id="GO:0005524">
    <property type="term" value="F:ATP binding"/>
    <property type="evidence" value="ECO:0007669"/>
    <property type="project" value="UniProtKB-KW"/>
</dbReference>
<dbReference type="InterPro" id="IPR037052">
    <property type="entry name" value="CheA-like_P2_sf"/>
</dbReference>
<dbReference type="Gene3D" id="1.10.287.560">
    <property type="entry name" value="Histidine kinase CheA-like, homodimeric domain"/>
    <property type="match status" value="1"/>
</dbReference>
<dbReference type="PROSITE" id="PS50109">
    <property type="entry name" value="HIS_KIN"/>
    <property type="match status" value="1"/>
</dbReference>
<dbReference type="HOGENOM" id="CLU_000650_3_6_9"/>
<evidence type="ECO:0000256" key="5">
    <source>
        <dbReference type="ARBA" id="ARBA00022553"/>
    </source>
</evidence>
<keyword evidence="5 11" id="KW-0597">Phosphoprotein</keyword>
<keyword evidence="7" id="KW-0547">Nucleotide-binding</keyword>
<evidence type="ECO:0000256" key="11">
    <source>
        <dbReference type="PROSITE-ProRule" id="PRU00110"/>
    </source>
</evidence>
<organism evidence="16 17">
    <name type="scientific">Cellulosilyticum lentocellum (strain ATCC 49066 / DSM 5427 / NCIMB 11756 / RHM5)</name>
    <name type="common">Clostridium lentocellum</name>
    <dbReference type="NCBI Taxonomy" id="642492"/>
    <lineage>
        <taxon>Bacteria</taxon>
        <taxon>Bacillati</taxon>
        <taxon>Bacillota</taxon>
        <taxon>Clostridia</taxon>
        <taxon>Lachnospirales</taxon>
        <taxon>Cellulosilyticaceae</taxon>
        <taxon>Cellulosilyticum</taxon>
    </lineage>
</organism>
<dbReference type="CDD" id="cd16916">
    <property type="entry name" value="HATPase_CheA-like"/>
    <property type="match status" value="1"/>
</dbReference>
<evidence type="ECO:0000256" key="9">
    <source>
        <dbReference type="ARBA" id="ARBA00022840"/>
    </source>
</evidence>
<evidence type="ECO:0000256" key="7">
    <source>
        <dbReference type="ARBA" id="ARBA00022741"/>
    </source>
</evidence>
<dbReference type="PROSITE" id="PS50851">
    <property type="entry name" value="CHEW"/>
    <property type="match status" value="1"/>
</dbReference>
<keyword evidence="9" id="KW-0067">ATP-binding</keyword>
<dbReference type="Pfam" id="PF07194">
    <property type="entry name" value="P2"/>
    <property type="match status" value="1"/>
</dbReference>
<dbReference type="InterPro" id="IPR010808">
    <property type="entry name" value="CheA_P2-bd"/>
</dbReference>
<dbReference type="Gene3D" id="3.30.565.10">
    <property type="entry name" value="Histidine kinase-like ATPase, C-terminal domain"/>
    <property type="match status" value="1"/>
</dbReference>
<feature type="domain" description="Histidine kinase" evidence="13">
    <location>
        <begin position="308"/>
        <end position="547"/>
    </location>
</feature>
<evidence type="ECO:0000256" key="3">
    <source>
        <dbReference type="ARBA" id="ARBA00021495"/>
    </source>
</evidence>
<dbReference type="GO" id="GO:0005737">
    <property type="term" value="C:cytoplasm"/>
    <property type="evidence" value="ECO:0007669"/>
    <property type="project" value="InterPro"/>
</dbReference>
<keyword evidence="8 16" id="KW-0418">Kinase</keyword>
<dbReference type="Pfam" id="PF01584">
    <property type="entry name" value="CheW"/>
    <property type="match status" value="1"/>
</dbReference>
<feature type="modified residue" description="Phosphohistidine" evidence="11">
    <location>
        <position position="46"/>
    </location>
</feature>
<evidence type="ECO:0000256" key="4">
    <source>
        <dbReference type="ARBA" id="ARBA00022500"/>
    </source>
</evidence>
<dbReference type="InterPro" id="IPR036641">
    <property type="entry name" value="HPT_dom_sf"/>
</dbReference>
<dbReference type="SMART" id="SM00387">
    <property type="entry name" value="HATPase_c"/>
    <property type="match status" value="1"/>
</dbReference>
<dbReference type="SUPFAM" id="SSF55052">
    <property type="entry name" value="CheY-binding domain of CheA"/>
    <property type="match status" value="1"/>
</dbReference>
<dbReference type="PANTHER" id="PTHR43395:SF1">
    <property type="entry name" value="CHEMOTAXIS PROTEIN CHEA"/>
    <property type="match status" value="1"/>
</dbReference>
<dbReference type="SMART" id="SM00073">
    <property type="entry name" value="HPT"/>
    <property type="match status" value="1"/>
</dbReference>
<dbReference type="eggNOG" id="COG0643">
    <property type="taxonomic scope" value="Bacteria"/>
</dbReference>
<dbReference type="AlphaFoldDB" id="F2JGP9"/>